<keyword evidence="2" id="KW-0808">Transferase</keyword>
<name>A0A3B0MD02_9RHOB</name>
<dbReference type="Proteomes" id="UP000272908">
    <property type="component" value="Unassembled WGS sequence"/>
</dbReference>
<dbReference type="GO" id="GO:0016051">
    <property type="term" value="P:carbohydrate biosynthetic process"/>
    <property type="evidence" value="ECO:0007669"/>
    <property type="project" value="InterPro"/>
</dbReference>
<protein>
    <recommendedName>
        <fullName evidence="10">Sulfotransferase family protein</fullName>
    </recommendedName>
</protein>
<evidence type="ECO:0000313" key="9">
    <source>
        <dbReference type="Proteomes" id="UP000272908"/>
    </source>
</evidence>
<keyword evidence="5" id="KW-0333">Golgi apparatus</keyword>
<evidence type="ECO:0000256" key="7">
    <source>
        <dbReference type="ARBA" id="ARBA00023180"/>
    </source>
</evidence>
<dbReference type="GO" id="GO:0008146">
    <property type="term" value="F:sulfotransferase activity"/>
    <property type="evidence" value="ECO:0007669"/>
    <property type="project" value="InterPro"/>
</dbReference>
<evidence type="ECO:0000256" key="2">
    <source>
        <dbReference type="ARBA" id="ARBA00022679"/>
    </source>
</evidence>
<keyword evidence="6" id="KW-0472">Membrane</keyword>
<dbReference type="PANTHER" id="PTHR12137">
    <property type="entry name" value="CARBOHYDRATE SULFOTRANSFERASE"/>
    <property type="match status" value="1"/>
</dbReference>
<keyword evidence="4" id="KW-1133">Transmembrane helix</keyword>
<keyword evidence="9" id="KW-1185">Reference proteome</keyword>
<reference evidence="9" key="1">
    <citation type="submission" date="2018-08" db="EMBL/GenBank/DDBJ databases">
        <authorList>
            <person name="Rodrigo-Torres L."/>
            <person name="Arahal R. D."/>
            <person name="Lucena T."/>
        </authorList>
    </citation>
    <scope>NUCLEOTIDE SEQUENCE [LARGE SCALE GENOMIC DNA]</scope>
    <source>
        <strain evidence="9">CECT 7235</strain>
    </source>
</reference>
<organism evidence="8 9">
    <name type="scientific">Roseinatronobacter ekhonensis</name>
    <dbReference type="NCBI Taxonomy" id="254356"/>
    <lineage>
        <taxon>Bacteria</taxon>
        <taxon>Pseudomonadati</taxon>
        <taxon>Pseudomonadota</taxon>
        <taxon>Alphaproteobacteria</taxon>
        <taxon>Rhodobacterales</taxon>
        <taxon>Paracoccaceae</taxon>
        <taxon>Roseinatronobacter</taxon>
    </lineage>
</organism>
<dbReference type="Pfam" id="PF03567">
    <property type="entry name" value="Sulfotransfer_2"/>
    <property type="match status" value="1"/>
</dbReference>
<gene>
    <name evidence="8" type="ORF">ROE7235_03529</name>
</gene>
<evidence type="ECO:0000256" key="6">
    <source>
        <dbReference type="ARBA" id="ARBA00023136"/>
    </source>
</evidence>
<keyword evidence="7" id="KW-0325">Glycoprotein</keyword>
<dbReference type="PANTHER" id="PTHR12137:SF54">
    <property type="entry name" value="CARBOHYDRATE SULFOTRANSFERASE"/>
    <property type="match status" value="1"/>
</dbReference>
<dbReference type="AlphaFoldDB" id="A0A3B0MD02"/>
<dbReference type="EMBL" id="UIHC01000071">
    <property type="protein sequence ID" value="SUZ33755.1"/>
    <property type="molecule type" value="Genomic_DNA"/>
</dbReference>
<keyword evidence="3" id="KW-0812">Transmembrane</keyword>
<evidence type="ECO:0000256" key="1">
    <source>
        <dbReference type="ARBA" id="ARBA00004323"/>
    </source>
</evidence>
<dbReference type="InterPro" id="IPR018011">
    <property type="entry name" value="Carb_sulfotrans_8-10"/>
</dbReference>
<evidence type="ECO:0000313" key="8">
    <source>
        <dbReference type="EMBL" id="SUZ33755.1"/>
    </source>
</evidence>
<dbReference type="GO" id="GO:0016020">
    <property type="term" value="C:membrane"/>
    <property type="evidence" value="ECO:0007669"/>
    <property type="project" value="InterPro"/>
</dbReference>
<comment type="subcellular location">
    <subcellularLocation>
        <location evidence="1">Golgi apparatus membrane</location>
        <topology evidence="1">Single-pass type II membrane protein</topology>
    </subcellularLocation>
</comment>
<proteinExistence type="predicted"/>
<accession>A0A3B0MD02</accession>
<evidence type="ECO:0000256" key="3">
    <source>
        <dbReference type="ARBA" id="ARBA00022692"/>
    </source>
</evidence>
<sequence length="280" mass="32216">MQRPASGMTRHPARFAGGWACRTCGLVYREVPKAACSSLGQLMHHADHGRFFSGDIHDATDNVTKWPDATFLKALERPDRMVFSALRNPYTRLLACFFDKVCTQQRDGTYYRGNLRDILNQHYGADLAPGADPRPAFRRFVLFVRDTLRGKDRFWYDRHWTPQAQHLRSFTVNGVAFDHLFHVEDFTRGVAPVLARVPDAHRPALLPRFNVAKRPDLPITDFFDDLTLHLVYEIYRWDFDVFGYDAFAPDHQAPTRPLDLDAVNRRLSDPHPPHWACLGG</sequence>
<evidence type="ECO:0008006" key="10">
    <source>
        <dbReference type="Google" id="ProtNLM"/>
    </source>
</evidence>
<evidence type="ECO:0000256" key="4">
    <source>
        <dbReference type="ARBA" id="ARBA00022989"/>
    </source>
</evidence>
<evidence type="ECO:0000256" key="5">
    <source>
        <dbReference type="ARBA" id="ARBA00023034"/>
    </source>
</evidence>
<dbReference type="InterPro" id="IPR005331">
    <property type="entry name" value="Sulfotransferase"/>
</dbReference>